<keyword evidence="1" id="KW-0812">Transmembrane</keyword>
<dbReference type="InterPro" id="IPR036374">
    <property type="entry name" value="OxRdtase_Mopterin-bd_sf"/>
</dbReference>
<comment type="caution">
    <text evidence="3">The sequence shown here is derived from an EMBL/GenBank/DDBJ whole genome shotgun (WGS) entry which is preliminary data.</text>
</comment>
<dbReference type="Pfam" id="PF17957">
    <property type="entry name" value="Big_7"/>
    <property type="match status" value="1"/>
</dbReference>
<accession>A0ABP7FK88</accession>
<dbReference type="Gene3D" id="2.60.40.650">
    <property type="match status" value="1"/>
</dbReference>
<feature type="domain" description="Oxidoreductase molybdopterin-binding" evidence="2">
    <location>
        <begin position="250"/>
        <end position="399"/>
    </location>
</feature>
<dbReference type="InterPro" id="IPR014756">
    <property type="entry name" value="Ig_E-set"/>
</dbReference>
<feature type="transmembrane region" description="Helical" evidence="1">
    <location>
        <begin position="174"/>
        <end position="196"/>
    </location>
</feature>
<keyword evidence="4" id="KW-1185">Reference proteome</keyword>
<sequence>MSQQTVGEPHPTATVAAGPARRRAALAGIASAAAGIGVAEIVAAVIAPRSSSLFAAGSLVIDVAPPWLKESVIALVGTADKVVIIASVAVLVAVLAAAAGLLERSRPPWGQVLLGAVGVVGLVAATTRADSSMFSAIPSLLAIGIGVTLLRVLTRQSAAVSADPNPNGVPRRTFLITSGLAAGLGVLAVVAGRVAASGIQAVDAARRMFTLPAPAVAAPPVPPGATLNVAGITPLITPNESFYRIDTALIVPSVDPANWTLTVTGMVERDVTITFDELLALPLEESYTTLACVSNYVGGDLIGNALWLGYPIRKLLARAGPKSGADMVLSRSVDGFTAGTPLEALTDDRNAILAVAMNGSPLPAEHGFPVRMVVPGLFGYVSATKWVTELTVSTFAQESAYWTDRGWSARGPVKLSSRIDTPRESRQVAEGEVVVAGVAWSQHVGVSRVEVQVDDGAWSDAVLADAISADTWRQWSYPWNARQGRHQLTVRATDANGRLQTSAYADVVPDGATGLHSIVVDVG</sequence>
<feature type="transmembrane region" description="Helical" evidence="1">
    <location>
        <begin position="109"/>
        <end position="127"/>
    </location>
</feature>
<evidence type="ECO:0000313" key="4">
    <source>
        <dbReference type="Proteomes" id="UP001501004"/>
    </source>
</evidence>
<evidence type="ECO:0000256" key="1">
    <source>
        <dbReference type="SAM" id="Phobius"/>
    </source>
</evidence>
<dbReference type="Pfam" id="PF00174">
    <property type="entry name" value="Oxidored_molyb"/>
    <property type="match status" value="1"/>
</dbReference>
<dbReference type="PANTHER" id="PTHR19372:SF7">
    <property type="entry name" value="SULFITE OXIDASE, MITOCHONDRIAL"/>
    <property type="match status" value="1"/>
</dbReference>
<keyword evidence="1" id="KW-1133">Transmembrane helix</keyword>
<name>A0ABP7FK88_9MICO</name>
<dbReference type="EMBL" id="BAABAE010000003">
    <property type="protein sequence ID" value="GAA3742055.1"/>
    <property type="molecule type" value="Genomic_DNA"/>
</dbReference>
<dbReference type="PANTHER" id="PTHR19372">
    <property type="entry name" value="SULFITE REDUCTASE"/>
    <property type="match status" value="1"/>
</dbReference>
<gene>
    <name evidence="3" type="ORF">GCM10022239_17060</name>
</gene>
<reference evidence="4" key="1">
    <citation type="journal article" date="2019" name="Int. J. Syst. Evol. Microbiol.">
        <title>The Global Catalogue of Microorganisms (GCM) 10K type strain sequencing project: providing services to taxonomists for standard genome sequencing and annotation.</title>
        <authorList>
            <consortium name="The Broad Institute Genomics Platform"/>
            <consortium name="The Broad Institute Genome Sequencing Center for Infectious Disease"/>
            <person name="Wu L."/>
            <person name="Ma J."/>
        </authorList>
    </citation>
    <scope>NUCLEOTIDE SEQUENCE [LARGE SCALE GENOMIC DNA]</scope>
    <source>
        <strain evidence="4">JCM 16949</strain>
    </source>
</reference>
<dbReference type="SUPFAM" id="SSF81296">
    <property type="entry name" value="E set domains"/>
    <property type="match status" value="1"/>
</dbReference>
<keyword evidence="1" id="KW-0472">Membrane</keyword>
<protein>
    <submittedName>
        <fullName evidence="3">Molybdopterin-dependent oxidoreductase</fullName>
    </submittedName>
</protein>
<dbReference type="SUPFAM" id="SSF56524">
    <property type="entry name" value="Oxidoreductase molybdopterin-binding domain"/>
    <property type="match status" value="1"/>
</dbReference>
<evidence type="ECO:0000259" key="2">
    <source>
        <dbReference type="Pfam" id="PF00174"/>
    </source>
</evidence>
<dbReference type="Gene3D" id="3.90.420.10">
    <property type="entry name" value="Oxidoreductase, molybdopterin-binding domain"/>
    <property type="match status" value="1"/>
</dbReference>
<dbReference type="InterPro" id="IPR000572">
    <property type="entry name" value="OxRdtase_Mopterin-bd_dom"/>
</dbReference>
<feature type="transmembrane region" description="Helical" evidence="1">
    <location>
        <begin position="82"/>
        <end position="102"/>
    </location>
</feature>
<organism evidence="3 4">
    <name type="scientific">Leifsonella bigeumensis</name>
    <dbReference type="NCBI Taxonomy" id="433643"/>
    <lineage>
        <taxon>Bacteria</taxon>
        <taxon>Bacillati</taxon>
        <taxon>Actinomycetota</taxon>
        <taxon>Actinomycetes</taxon>
        <taxon>Micrococcales</taxon>
        <taxon>Microbacteriaceae</taxon>
        <taxon>Leifsonella</taxon>
    </lineage>
</organism>
<dbReference type="RefSeq" id="WP_344755696.1">
    <property type="nucleotide sequence ID" value="NZ_BAABAE010000003.1"/>
</dbReference>
<evidence type="ECO:0000313" key="3">
    <source>
        <dbReference type="EMBL" id="GAA3742055.1"/>
    </source>
</evidence>
<dbReference type="Proteomes" id="UP001501004">
    <property type="component" value="Unassembled WGS sequence"/>
</dbReference>
<feature type="transmembrane region" description="Helical" evidence="1">
    <location>
        <begin position="24"/>
        <end position="47"/>
    </location>
</feature>
<proteinExistence type="predicted"/>
<feature type="transmembrane region" description="Helical" evidence="1">
    <location>
        <begin position="133"/>
        <end position="153"/>
    </location>
</feature>